<gene>
    <name evidence="2" type="ORF">CO172_02905</name>
</gene>
<name>A0A2M7XH19_9BACT</name>
<feature type="compositionally biased region" description="Basic residues" evidence="1">
    <location>
        <begin position="1"/>
        <end position="10"/>
    </location>
</feature>
<evidence type="ECO:0000313" key="2">
    <source>
        <dbReference type="EMBL" id="PJA47163.1"/>
    </source>
</evidence>
<sequence length="95" mass="10027">MVRSLSKPRRGSSGGAPQAKAELGTSKFTPFFRGKAIGQGGPSAFGHVVAGVKTPIARRRPINIERDPAARKTASSDFYPAFAGIPSNLHRVIPV</sequence>
<protein>
    <submittedName>
        <fullName evidence="2">Uncharacterized protein</fullName>
    </submittedName>
</protein>
<dbReference type="AlphaFoldDB" id="A0A2M7XH19"/>
<proteinExistence type="predicted"/>
<organism evidence="2 3">
    <name type="scientific">Candidatus Uhrbacteria bacterium CG_4_9_14_3_um_filter_36_7</name>
    <dbReference type="NCBI Taxonomy" id="1975033"/>
    <lineage>
        <taxon>Bacteria</taxon>
        <taxon>Candidatus Uhriibacteriota</taxon>
    </lineage>
</organism>
<accession>A0A2M7XH19</accession>
<reference evidence="3" key="1">
    <citation type="submission" date="2017-09" db="EMBL/GenBank/DDBJ databases">
        <title>Depth-based differentiation of microbial function through sediment-hosted aquifers and enrichment of novel symbionts in the deep terrestrial subsurface.</title>
        <authorList>
            <person name="Probst A.J."/>
            <person name="Ladd B."/>
            <person name="Jarett J.K."/>
            <person name="Geller-Mcgrath D.E."/>
            <person name="Sieber C.M.K."/>
            <person name="Emerson J.B."/>
            <person name="Anantharaman K."/>
            <person name="Thomas B.C."/>
            <person name="Malmstrom R."/>
            <person name="Stieglmeier M."/>
            <person name="Klingl A."/>
            <person name="Woyke T."/>
            <person name="Ryan C.M."/>
            <person name="Banfield J.F."/>
        </authorList>
    </citation>
    <scope>NUCLEOTIDE SEQUENCE [LARGE SCALE GENOMIC DNA]</scope>
</reference>
<feature type="region of interest" description="Disordered" evidence="1">
    <location>
        <begin position="1"/>
        <end position="25"/>
    </location>
</feature>
<evidence type="ECO:0000313" key="3">
    <source>
        <dbReference type="Proteomes" id="UP000229749"/>
    </source>
</evidence>
<evidence type="ECO:0000256" key="1">
    <source>
        <dbReference type="SAM" id="MobiDB-lite"/>
    </source>
</evidence>
<comment type="caution">
    <text evidence="2">The sequence shown here is derived from an EMBL/GenBank/DDBJ whole genome shotgun (WGS) entry which is preliminary data.</text>
</comment>
<dbReference type="Proteomes" id="UP000229749">
    <property type="component" value="Unassembled WGS sequence"/>
</dbReference>
<dbReference type="EMBL" id="PFWS01000045">
    <property type="protein sequence ID" value="PJA47163.1"/>
    <property type="molecule type" value="Genomic_DNA"/>
</dbReference>